<protein>
    <submittedName>
        <fullName evidence="1">Uncharacterized protein</fullName>
    </submittedName>
</protein>
<dbReference type="EMBL" id="CM055113">
    <property type="protein sequence ID" value="KAJ7515175.1"/>
    <property type="molecule type" value="Genomic_DNA"/>
</dbReference>
<proteinExistence type="predicted"/>
<name>A0ACC2AC93_DIPCM</name>
<organism evidence="1 2">
    <name type="scientific">Diphasiastrum complanatum</name>
    <name type="common">Issler's clubmoss</name>
    <name type="synonym">Lycopodium complanatum</name>
    <dbReference type="NCBI Taxonomy" id="34168"/>
    <lineage>
        <taxon>Eukaryota</taxon>
        <taxon>Viridiplantae</taxon>
        <taxon>Streptophyta</taxon>
        <taxon>Embryophyta</taxon>
        <taxon>Tracheophyta</taxon>
        <taxon>Lycopodiopsida</taxon>
        <taxon>Lycopodiales</taxon>
        <taxon>Lycopodiaceae</taxon>
        <taxon>Lycopodioideae</taxon>
        <taxon>Diphasiastrum</taxon>
    </lineage>
</organism>
<reference evidence="2" key="1">
    <citation type="journal article" date="2024" name="Proc. Natl. Acad. Sci. U.S.A.">
        <title>Extraordinary preservation of gene collinearity over three hundred million years revealed in homosporous lycophytes.</title>
        <authorList>
            <person name="Li C."/>
            <person name="Wickell D."/>
            <person name="Kuo L.Y."/>
            <person name="Chen X."/>
            <person name="Nie B."/>
            <person name="Liao X."/>
            <person name="Peng D."/>
            <person name="Ji J."/>
            <person name="Jenkins J."/>
            <person name="Williams M."/>
            <person name="Shu S."/>
            <person name="Plott C."/>
            <person name="Barry K."/>
            <person name="Rajasekar S."/>
            <person name="Grimwood J."/>
            <person name="Han X."/>
            <person name="Sun S."/>
            <person name="Hou Z."/>
            <person name="He W."/>
            <person name="Dai G."/>
            <person name="Sun C."/>
            <person name="Schmutz J."/>
            <person name="Leebens-Mack J.H."/>
            <person name="Li F.W."/>
            <person name="Wang L."/>
        </authorList>
    </citation>
    <scope>NUCLEOTIDE SEQUENCE [LARGE SCALE GENOMIC DNA]</scope>
    <source>
        <strain evidence="2">cv. PW_Plant_1</strain>
    </source>
</reference>
<sequence length="66" mass="7576">MIGSRIMCFSFLHLRLRLHLRMTHQNRNGGLSFGFYGSFPFLPSPRSHLSFAKRSITHSLPACLNN</sequence>
<dbReference type="Proteomes" id="UP001162992">
    <property type="component" value="Chromosome 22"/>
</dbReference>
<comment type="caution">
    <text evidence="1">The sequence shown here is derived from an EMBL/GenBank/DDBJ whole genome shotgun (WGS) entry which is preliminary data.</text>
</comment>
<accession>A0ACC2AC93</accession>
<evidence type="ECO:0000313" key="1">
    <source>
        <dbReference type="EMBL" id="KAJ7515175.1"/>
    </source>
</evidence>
<keyword evidence="2" id="KW-1185">Reference proteome</keyword>
<evidence type="ECO:0000313" key="2">
    <source>
        <dbReference type="Proteomes" id="UP001162992"/>
    </source>
</evidence>
<gene>
    <name evidence="1" type="ORF">O6H91_22G003500</name>
</gene>